<dbReference type="PRINTS" id="PR01217">
    <property type="entry name" value="PRICHEXTENSN"/>
</dbReference>
<organism evidence="3 4">
    <name type="scientific">Micromonas commoda (strain RCC299 / NOUM17 / CCMP2709)</name>
    <name type="common">Picoplanktonic green alga</name>
    <dbReference type="NCBI Taxonomy" id="296587"/>
    <lineage>
        <taxon>Eukaryota</taxon>
        <taxon>Viridiplantae</taxon>
        <taxon>Chlorophyta</taxon>
        <taxon>Mamiellophyceae</taxon>
        <taxon>Mamiellales</taxon>
        <taxon>Mamiellaceae</taxon>
        <taxon>Micromonas</taxon>
    </lineage>
</organism>
<keyword evidence="2" id="KW-0472">Membrane</keyword>
<proteinExistence type="predicted"/>
<evidence type="ECO:0000256" key="1">
    <source>
        <dbReference type="SAM" id="MobiDB-lite"/>
    </source>
</evidence>
<feature type="compositionally biased region" description="Pro residues" evidence="1">
    <location>
        <begin position="286"/>
        <end position="336"/>
    </location>
</feature>
<evidence type="ECO:0000313" key="4">
    <source>
        <dbReference type="Proteomes" id="UP000002009"/>
    </source>
</evidence>
<dbReference type="EMBL" id="CP001329">
    <property type="protein sequence ID" value="ACO65861.1"/>
    <property type="molecule type" value="Genomic_DNA"/>
</dbReference>
<feature type="region of interest" description="Disordered" evidence="1">
    <location>
        <begin position="144"/>
        <end position="207"/>
    </location>
</feature>
<dbReference type="InParanoid" id="C1EC93"/>
<dbReference type="RefSeq" id="XP_002504603.1">
    <property type="nucleotide sequence ID" value="XM_002504557.1"/>
</dbReference>
<dbReference type="Proteomes" id="UP000002009">
    <property type="component" value="Chromosome 9"/>
</dbReference>
<name>C1EC93_MICCC</name>
<keyword evidence="2" id="KW-0812">Transmembrane</keyword>
<evidence type="ECO:0000313" key="3">
    <source>
        <dbReference type="EMBL" id="ACO65861.1"/>
    </source>
</evidence>
<keyword evidence="2" id="KW-1133">Transmembrane helix</keyword>
<dbReference type="STRING" id="296587.C1EC93"/>
<feature type="region of interest" description="Disordered" evidence="1">
    <location>
        <begin position="1"/>
        <end position="131"/>
    </location>
</feature>
<feature type="region of interest" description="Disordered" evidence="1">
    <location>
        <begin position="286"/>
        <end position="341"/>
    </location>
</feature>
<feature type="transmembrane region" description="Helical" evidence="2">
    <location>
        <begin position="239"/>
        <end position="260"/>
    </location>
</feature>
<sequence>MSGQLPPIDVGPPQPPDTEGHDGGAARTEGWQTARRRTVSSPGPPSSKSSPRAPPAFPQRERAPAQARQTVGHVGMTVVQARRWQPPAPSDNSWTGNNAAAAGALGSPNVSMLAPPPTPFTPPGTGAQPRASQVMMHSMLAASKFKANKGPPKRPDPLRSVPVRETPAATPTRSPSQRADESPGPKSPPGTKLTPGQKTVVRRSDTPVKKDEDVLAEFGGFLEKPLGFFGFTMADKRKAMFTIAFLAFFLVILFIVLATAETDDSSSAPSGVPPWPAWPPWPDAPSPPPPPSPPSPPPSPPAPPPPPRPPPSPPNPPPPLPSPPPPSPPHPPPPPTACGSDGQCLIKGDGTNQCVFSQAGGNDIVCYGSDGNLLVATGSPGNLMCSGLTCYHSPARTSYCAC</sequence>
<protein>
    <submittedName>
        <fullName evidence="3">Uncharacterized protein</fullName>
    </submittedName>
</protein>
<reference evidence="3 4" key="1">
    <citation type="journal article" date="2009" name="Science">
        <title>Green evolution and dynamic adaptations revealed by genomes of the marine picoeukaryotes Micromonas.</title>
        <authorList>
            <person name="Worden A.Z."/>
            <person name="Lee J.H."/>
            <person name="Mock T."/>
            <person name="Rouze P."/>
            <person name="Simmons M.P."/>
            <person name="Aerts A.L."/>
            <person name="Allen A.E."/>
            <person name="Cuvelier M.L."/>
            <person name="Derelle E."/>
            <person name="Everett M.V."/>
            <person name="Foulon E."/>
            <person name="Grimwood J."/>
            <person name="Gundlach H."/>
            <person name="Henrissat B."/>
            <person name="Napoli C."/>
            <person name="McDonald S.M."/>
            <person name="Parker M.S."/>
            <person name="Rombauts S."/>
            <person name="Salamov A."/>
            <person name="Von Dassow P."/>
            <person name="Badger J.H."/>
            <person name="Coutinho P.M."/>
            <person name="Demir E."/>
            <person name="Dubchak I."/>
            <person name="Gentemann C."/>
            <person name="Eikrem W."/>
            <person name="Gready J.E."/>
            <person name="John U."/>
            <person name="Lanier W."/>
            <person name="Lindquist E.A."/>
            <person name="Lucas S."/>
            <person name="Mayer K.F."/>
            <person name="Moreau H."/>
            <person name="Not F."/>
            <person name="Otillar R."/>
            <person name="Panaud O."/>
            <person name="Pangilinan J."/>
            <person name="Paulsen I."/>
            <person name="Piegu B."/>
            <person name="Poliakov A."/>
            <person name="Robbens S."/>
            <person name="Schmutz J."/>
            <person name="Toulza E."/>
            <person name="Wyss T."/>
            <person name="Zelensky A."/>
            <person name="Zhou K."/>
            <person name="Armbrust E.V."/>
            <person name="Bhattacharya D."/>
            <person name="Goodenough U.W."/>
            <person name="Van de Peer Y."/>
            <person name="Grigoriev I.V."/>
        </authorList>
    </citation>
    <scope>NUCLEOTIDE SEQUENCE [LARGE SCALE GENOMIC DNA]</scope>
    <source>
        <strain evidence="4">RCC299 / NOUM17</strain>
    </source>
</reference>
<gene>
    <name evidence="3" type="ORF">MICPUN_61337</name>
</gene>
<dbReference type="AlphaFoldDB" id="C1EC93"/>
<keyword evidence="4" id="KW-1185">Reference proteome</keyword>
<accession>C1EC93</accession>
<dbReference type="KEGG" id="mis:MICPUN_61337"/>
<dbReference type="GeneID" id="8246152"/>
<evidence type="ECO:0000256" key="2">
    <source>
        <dbReference type="SAM" id="Phobius"/>
    </source>
</evidence>
<dbReference type="OMA" id="AMFTIAF"/>